<proteinExistence type="predicted"/>
<dbReference type="InterPro" id="IPR019193">
    <property type="entry name" value="UBQ-conj_enz_E2-bd_prot"/>
</dbReference>
<dbReference type="GO" id="GO:0061630">
    <property type="term" value="F:ubiquitin protein ligase activity"/>
    <property type="evidence" value="ECO:0007669"/>
    <property type="project" value="TreeGrafter"/>
</dbReference>
<feature type="compositionally biased region" description="Low complexity" evidence="1">
    <location>
        <begin position="301"/>
        <end position="320"/>
    </location>
</feature>
<protein>
    <recommendedName>
        <fullName evidence="4">HECT-type E3 ubiquitin transferase E3D</fullName>
    </recommendedName>
</protein>
<feature type="region of interest" description="Disordered" evidence="1">
    <location>
        <begin position="75"/>
        <end position="116"/>
    </location>
</feature>
<dbReference type="GO" id="GO:0000151">
    <property type="term" value="C:ubiquitin ligase complex"/>
    <property type="evidence" value="ECO:0007669"/>
    <property type="project" value="TreeGrafter"/>
</dbReference>
<dbReference type="GO" id="GO:0006513">
    <property type="term" value="P:protein monoubiquitination"/>
    <property type="evidence" value="ECO:0007669"/>
    <property type="project" value="TreeGrafter"/>
</dbReference>
<feature type="region of interest" description="Disordered" evidence="1">
    <location>
        <begin position="771"/>
        <end position="812"/>
    </location>
</feature>
<feature type="region of interest" description="Disordered" evidence="1">
    <location>
        <begin position="1"/>
        <end position="33"/>
    </location>
</feature>
<gene>
    <name evidence="2" type="ORF">PSEUBRA_SCAF13g01998</name>
</gene>
<feature type="compositionally biased region" description="Basic and acidic residues" evidence="1">
    <location>
        <begin position="647"/>
        <end position="661"/>
    </location>
</feature>
<dbReference type="GO" id="GO:0030332">
    <property type="term" value="F:cyclin binding"/>
    <property type="evidence" value="ECO:0007669"/>
    <property type="project" value="TreeGrafter"/>
</dbReference>
<dbReference type="HOGENOM" id="CLU_005909_0_0_1"/>
<dbReference type="OMA" id="MHECSAS"/>
<dbReference type="eggNOG" id="KOG4784">
    <property type="taxonomic scope" value="Eukaryota"/>
</dbReference>
<name>V5EUN3_KALBG</name>
<sequence length="1391" mass="150108">MTTLEMPRPRRPTASSVRRLSAAQPLTPASPTVIRTPDFILFPSVPTHEPEDNLPTPLAWQQQFAAVALNDAHARRSRNNSIQRSPSSEDWRLPGSSRSDFSHHSSSGGSNSHNTVLHEDNDELEEIADPENEVDGDPAASYDAVRDVRNQQLDSLQSVVHSIAEFHFDRASSSSSSGPDSDITETLDDMFASIRRIGGHNAPLSPTFARPMMASPNMHQLSDVDRLVLLVDRLKASVGGITDAHQAGLLAKLIKLTQGLIESERRIAHPAAAALESPPRTPRSVLATSRRRSFIHAVQHSPRSSSQLSLSRGSFSSTQSYNTLPTSSDEAGHNSDAELQHRRARSKSLSAAAAAASSPATKFTKPLDALAEVAPLSAVPEQHQFDGSVFDMATVRQSPKPPARDAPFSFETLYSPLSTALGLINTHSSPRSDQASLAASVAAKSDATALPGRSRRSRSVSVQTDDNKSVASTCLPGYNSHEAPGYEVADASSTSKNLEKQSQAGDLPQYAESTAAAASASLSSDVKKPVEAPTLLERRRAKMAAQHSAYAARTPEDLAVVQSSIDHMSTVMPQLDNQRALSPEEQREAQLQTMMGRLSKSSSTRMNDQRSNPPTLRATRTAPSPPLASTTAQTGLLTPLVAVNELPPRRESTFVPEREAPKTPTTPPFVSNASSSRRASLLPSAFTRKLSIASIGNALRRASIYDASKAKQQQQQQPPPKAVERRQQSESEVSAPTIVVDDATVRHRRGQASRDTRTKYDIAESLTTLINDGKAPNKSSPVSSIRSSRASKRESQGFRAIDFADDTPRGRDTVMARDGIEMEDEDDSMLQDYSFAKVTTTKSNHRLSIMPIVPDSPRSLADWGSSASSRRSSNHGSASPGTPTWPKSPLTPVSPTMPTAKRISMKPSVTFAAGTLPPPPAGQSVAANNSIRKYPDSSASDPVCAPAPTDTAAANDLIVYTVRIPPATAADTSVRSVSLALQSDPVEIEYFAEAQGALGCISVLLWSSSHMEVEWELEDHVTLHLWSNRNVKLAVACDASESSSSGGEQGQGHVRVRLPARAVVPQTGRVALKADGSVGRLKLVLTEEERKVGMEESRAEGMVEFPLSARELSEVQGLGCAVCARDGKREMLMKAEGVRWRALPSEGWEELVDAWMCHGDQELNRTLTETAVRFSSKIQATTDTGVDAGVGEETVWVGDTYLLVPQRLFDLSAVTLDDAQDGQTALRCTTCRSVLGERSSAPTAAVGAGTVIKLSKSLLEPTSSSTATTWIGVLLSTLQYAAASHGSRRFLITSSRGKIETWLFSRALFTTSLSAHWSFQDGRGVWRGSRLFFRPPREMDAGEEAIETVEVSDVVFGLLEEKLRESYESLPKELGNVLPDWKGAYLARLVE</sequence>
<dbReference type="GO" id="GO:0005829">
    <property type="term" value="C:cytosol"/>
    <property type="evidence" value="ECO:0007669"/>
    <property type="project" value="TreeGrafter"/>
</dbReference>
<feature type="compositionally biased region" description="Low complexity" evidence="1">
    <location>
        <begin position="347"/>
        <end position="358"/>
    </location>
</feature>
<dbReference type="Proteomes" id="UP000019377">
    <property type="component" value="Unassembled WGS sequence"/>
</dbReference>
<organism evidence="2 3">
    <name type="scientific">Kalmanozyma brasiliensis (strain GHG001)</name>
    <name type="common">Yeast</name>
    <name type="synonym">Pseudozyma brasiliensis</name>
    <dbReference type="NCBI Taxonomy" id="1365824"/>
    <lineage>
        <taxon>Eukaryota</taxon>
        <taxon>Fungi</taxon>
        <taxon>Dikarya</taxon>
        <taxon>Basidiomycota</taxon>
        <taxon>Ustilaginomycotina</taxon>
        <taxon>Ustilaginomycetes</taxon>
        <taxon>Ustilaginales</taxon>
        <taxon>Ustilaginaceae</taxon>
        <taxon>Kalmanozyma</taxon>
    </lineage>
</organism>
<dbReference type="GO" id="GO:0031624">
    <property type="term" value="F:ubiquitin conjugating enzyme binding"/>
    <property type="evidence" value="ECO:0007669"/>
    <property type="project" value="TreeGrafter"/>
</dbReference>
<evidence type="ECO:0000256" key="1">
    <source>
        <dbReference type="SAM" id="MobiDB-lite"/>
    </source>
</evidence>
<evidence type="ECO:0000313" key="2">
    <source>
        <dbReference type="EMBL" id="EST09070.1"/>
    </source>
</evidence>
<feature type="region of interest" description="Disordered" evidence="1">
    <location>
        <begin position="296"/>
        <end position="358"/>
    </location>
</feature>
<feature type="compositionally biased region" description="Polar residues" evidence="1">
    <location>
        <begin position="491"/>
        <end position="504"/>
    </location>
</feature>
<dbReference type="GO" id="GO:0043161">
    <property type="term" value="P:proteasome-mediated ubiquitin-dependent protein catabolic process"/>
    <property type="evidence" value="ECO:0007669"/>
    <property type="project" value="TreeGrafter"/>
</dbReference>
<feature type="compositionally biased region" description="Basic and acidic residues" evidence="1">
    <location>
        <begin position="330"/>
        <end position="341"/>
    </location>
</feature>
<feature type="region of interest" description="Disordered" evidence="1">
    <location>
        <begin position="444"/>
        <end position="529"/>
    </location>
</feature>
<feature type="compositionally biased region" description="Polar residues" evidence="1">
    <location>
        <begin position="627"/>
        <end position="636"/>
    </location>
</feature>
<dbReference type="GO" id="GO:0000209">
    <property type="term" value="P:protein polyubiquitination"/>
    <property type="evidence" value="ECO:0007669"/>
    <property type="project" value="TreeGrafter"/>
</dbReference>
<feature type="compositionally biased region" description="Low complexity" evidence="1">
    <location>
        <begin position="95"/>
        <end position="113"/>
    </location>
</feature>
<dbReference type="GO" id="GO:0051865">
    <property type="term" value="P:protein autoubiquitination"/>
    <property type="evidence" value="ECO:0007669"/>
    <property type="project" value="TreeGrafter"/>
</dbReference>
<evidence type="ECO:0000313" key="3">
    <source>
        <dbReference type="Proteomes" id="UP000019377"/>
    </source>
</evidence>
<dbReference type="PANTHER" id="PTHR31531">
    <property type="entry name" value="E3 UBIQUITIN-PROTEIN LIGASE E3D FAMILY MEMBER"/>
    <property type="match status" value="1"/>
</dbReference>
<dbReference type="EMBL" id="KI545855">
    <property type="protein sequence ID" value="EST09070.1"/>
    <property type="molecule type" value="Genomic_DNA"/>
</dbReference>
<evidence type="ECO:0008006" key="4">
    <source>
        <dbReference type="Google" id="ProtNLM"/>
    </source>
</evidence>
<feature type="compositionally biased region" description="Low complexity" evidence="1">
    <location>
        <begin position="864"/>
        <end position="879"/>
    </location>
</feature>
<reference evidence="3" key="1">
    <citation type="journal article" date="2013" name="Genome Announc.">
        <title>Draft genome sequence of Pseudozyma brasiliensis sp. nov. strain GHG001, a high producer of endo-1,4-xylanase isolated from an insect pest of sugarcane.</title>
        <authorList>
            <person name="Oliveira J.V.D.C."/>
            <person name="dos Santos R.A.C."/>
            <person name="Borges T.A."/>
            <person name="Riano-Pachon D.M."/>
            <person name="Goldman G.H."/>
        </authorList>
    </citation>
    <scope>NUCLEOTIDE SEQUENCE [LARGE SCALE GENOMIC DNA]</scope>
    <source>
        <strain evidence="3">GHG001</strain>
    </source>
</reference>
<feature type="region of interest" description="Disordered" evidence="1">
    <location>
        <begin position="849"/>
        <end position="900"/>
    </location>
</feature>
<dbReference type="GO" id="GO:0005634">
    <property type="term" value="C:nucleus"/>
    <property type="evidence" value="ECO:0007669"/>
    <property type="project" value="TreeGrafter"/>
</dbReference>
<keyword evidence="3" id="KW-1185">Reference proteome</keyword>
<feature type="compositionally biased region" description="Low complexity" evidence="1">
    <location>
        <begin position="511"/>
        <end position="524"/>
    </location>
</feature>
<dbReference type="OrthoDB" id="2555439at2759"/>
<dbReference type="GeneID" id="27417261"/>
<feature type="region of interest" description="Disordered" evidence="1">
    <location>
        <begin position="707"/>
        <end position="756"/>
    </location>
</feature>
<dbReference type="PANTHER" id="PTHR31531:SF2">
    <property type="entry name" value="E3 UBIQUITIN-PROTEIN LIGASE E3D"/>
    <property type="match status" value="1"/>
</dbReference>
<dbReference type="Pfam" id="PF09814">
    <property type="entry name" value="HECT_2"/>
    <property type="match status" value="1"/>
</dbReference>
<accession>V5EUN3</accession>
<feature type="compositionally biased region" description="Polar residues" evidence="1">
    <location>
        <begin position="596"/>
        <end position="614"/>
    </location>
</feature>
<dbReference type="STRING" id="1365824.V5EUN3"/>
<feature type="compositionally biased region" description="Low complexity" evidence="1">
    <location>
        <begin position="779"/>
        <end position="788"/>
    </location>
</feature>
<feature type="region of interest" description="Disordered" evidence="1">
    <location>
        <begin position="596"/>
        <end position="676"/>
    </location>
</feature>